<evidence type="ECO:0000256" key="1">
    <source>
        <dbReference type="SAM" id="Coils"/>
    </source>
</evidence>
<feature type="coiled-coil region" evidence="1">
    <location>
        <begin position="71"/>
        <end position="133"/>
    </location>
</feature>
<evidence type="ECO:0000313" key="3">
    <source>
        <dbReference type="EMBL" id="MBB6636703.1"/>
    </source>
</evidence>
<accession>A0A841SWR6</accession>
<feature type="transmembrane region" description="Helical" evidence="2">
    <location>
        <begin position="17"/>
        <end position="38"/>
    </location>
</feature>
<keyword evidence="1" id="KW-0175">Coiled coil</keyword>
<keyword evidence="2" id="KW-0472">Membrane</keyword>
<keyword evidence="2" id="KW-1133">Transmembrane helix</keyword>
<dbReference type="SUPFAM" id="SSF158791">
    <property type="entry name" value="MgtE N-terminal domain-like"/>
    <property type="match status" value="1"/>
</dbReference>
<dbReference type="Gene3D" id="1.10.220.30">
    <property type="match status" value="1"/>
</dbReference>
<proteinExistence type="predicted"/>
<protein>
    <submittedName>
        <fullName evidence="3">MgtE protein</fullName>
    </submittedName>
</protein>
<evidence type="ECO:0000256" key="2">
    <source>
        <dbReference type="SAM" id="Phobius"/>
    </source>
</evidence>
<dbReference type="RefSeq" id="WP_185121910.1">
    <property type="nucleotide sequence ID" value="NZ_JACJVQ010000019.1"/>
</dbReference>
<sequence length="305" mass="33006">MSDANAEKEGYSGFERFLFFLTPILFTAVLLGVLLFLFNGDLRDSALKVGNKIPVLSSILPEPSKPESTEVSEEDLSVSNAKKKIDELNAQLVSAQSELQQEKDKSAQNEQTIAQLQTQIESLNKQIQDKTLTSEQYDSKITGLADMYGKMVPGKAAPILESMTLEEASLVLGAMTDTQRGRILEKMTPAVAAEVTTRLKDANSVEDQEIAALQSRIKELESVNSDTSILDTSALSNTFSSMQPASAAAILFEMSQTNQAKTLRILGALPDASRSQVLAAMASLDDDNAKKKTADLVSKLMPANP</sequence>
<name>A0A841SWR6_9BACL</name>
<dbReference type="AlphaFoldDB" id="A0A841SWR6"/>
<evidence type="ECO:0000313" key="4">
    <source>
        <dbReference type="Proteomes" id="UP000535838"/>
    </source>
</evidence>
<dbReference type="EMBL" id="JACJVQ010000019">
    <property type="protein sequence ID" value="MBB6636703.1"/>
    <property type="molecule type" value="Genomic_DNA"/>
</dbReference>
<reference evidence="3 4" key="1">
    <citation type="submission" date="2020-08" db="EMBL/GenBank/DDBJ databases">
        <title>Cohnella phylogeny.</title>
        <authorList>
            <person name="Dunlap C."/>
        </authorList>
    </citation>
    <scope>NUCLEOTIDE SEQUENCE [LARGE SCALE GENOMIC DNA]</scope>
    <source>
        <strain evidence="3 4">DSM 25241</strain>
    </source>
</reference>
<keyword evidence="2" id="KW-0812">Transmembrane</keyword>
<dbReference type="Proteomes" id="UP000535838">
    <property type="component" value="Unassembled WGS sequence"/>
</dbReference>
<organism evidence="3 4">
    <name type="scientific">Cohnella thailandensis</name>
    <dbReference type="NCBI Taxonomy" id="557557"/>
    <lineage>
        <taxon>Bacteria</taxon>
        <taxon>Bacillati</taxon>
        <taxon>Bacillota</taxon>
        <taxon>Bacilli</taxon>
        <taxon>Bacillales</taxon>
        <taxon>Paenibacillaceae</taxon>
        <taxon>Cohnella</taxon>
    </lineage>
</organism>
<keyword evidence="4" id="KW-1185">Reference proteome</keyword>
<comment type="caution">
    <text evidence="3">The sequence shown here is derived from an EMBL/GenBank/DDBJ whole genome shotgun (WGS) entry which is preliminary data.</text>
</comment>
<dbReference type="Gene3D" id="1.20.5.340">
    <property type="match status" value="1"/>
</dbReference>
<gene>
    <name evidence="3" type="ORF">H7B67_21470</name>
</gene>